<dbReference type="GO" id="GO:0004640">
    <property type="term" value="F:phosphoribosylanthranilate isomerase activity"/>
    <property type="evidence" value="ECO:0007669"/>
    <property type="project" value="UniProtKB-UniRule"/>
</dbReference>
<dbReference type="GO" id="GO:0000162">
    <property type="term" value="P:L-tryptophan biosynthetic process"/>
    <property type="evidence" value="ECO:0007669"/>
    <property type="project" value="UniProtKB-UniRule"/>
</dbReference>
<organism evidence="11 12">
    <name type="scientific">Streptomyces solincola</name>
    <dbReference type="NCBI Taxonomy" id="2100817"/>
    <lineage>
        <taxon>Bacteria</taxon>
        <taxon>Bacillati</taxon>
        <taxon>Actinomycetota</taxon>
        <taxon>Actinomycetes</taxon>
        <taxon>Kitasatosporales</taxon>
        <taxon>Streptomycetaceae</taxon>
        <taxon>Streptomyces</taxon>
    </lineage>
</organism>
<comment type="pathway">
    <text evidence="2 9">Amino-acid biosynthesis; L-tryptophan biosynthesis; L-tryptophan from chorismate: step 3/5.</text>
</comment>
<evidence type="ECO:0000259" key="10">
    <source>
        <dbReference type="Pfam" id="PF00697"/>
    </source>
</evidence>
<dbReference type="EC" id="5.3.1.24" evidence="3 9"/>
<accession>A0A2S9PXR6</accession>
<dbReference type="InterPro" id="IPR011060">
    <property type="entry name" value="RibuloseP-bd_barrel"/>
</dbReference>
<comment type="catalytic activity">
    <reaction evidence="1 9">
        <text>N-(5-phospho-beta-D-ribosyl)anthranilate = 1-(2-carboxyphenylamino)-1-deoxy-D-ribulose 5-phosphate</text>
        <dbReference type="Rhea" id="RHEA:21540"/>
        <dbReference type="ChEBI" id="CHEBI:18277"/>
        <dbReference type="ChEBI" id="CHEBI:58613"/>
        <dbReference type="EC" id="5.3.1.24"/>
    </reaction>
</comment>
<dbReference type="InterPro" id="IPR044643">
    <property type="entry name" value="TrpF_fam"/>
</dbReference>
<dbReference type="PANTHER" id="PTHR42894">
    <property type="entry name" value="N-(5'-PHOSPHORIBOSYL)ANTHRANILATE ISOMERASE"/>
    <property type="match status" value="1"/>
</dbReference>
<evidence type="ECO:0000313" key="11">
    <source>
        <dbReference type="EMBL" id="PRH79211.1"/>
    </source>
</evidence>
<dbReference type="HAMAP" id="MF_00135">
    <property type="entry name" value="PRAI"/>
    <property type="match status" value="1"/>
</dbReference>
<dbReference type="EMBL" id="PVLV01000133">
    <property type="protein sequence ID" value="PRH79211.1"/>
    <property type="molecule type" value="Genomic_DNA"/>
</dbReference>
<evidence type="ECO:0000256" key="8">
    <source>
        <dbReference type="ARBA" id="ARBA00023235"/>
    </source>
</evidence>
<comment type="caution">
    <text evidence="11">The sequence shown here is derived from an EMBL/GenBank/DDBJ whole genome shotgun (WGS) entry which is preliminary data.</text>
</comment>
<dbReference type="Proteomes" id="UP000239322">
    <property type="component" value="Unassembled WGS sequence"/>
</dbReference>
<dbReference type="OrthoDB" id="3692632at2"/>
<evidence type="ECO:0000256" key="4">
    <source>
        <dbReference type="ARBA" id="ARBA00022272"/>
    </source>
</evidence>
<proteinExistence type="inferred from homology"/>
<keyword evidence="7 9" id="KW-0057">Aromatic amino acid biosynthesis</keyword>
<feature type="domain" description="N-(5'phosphoribosyl) anthranilate isomerase (PRAI)" evidence="10">
    <location>
        <begin position="64"/>
        <end position="203"/>
    </location>
</feature>
<dbReference type="Pfam" id="PF00697">
    <property type="entry name" value="PRAI"/>
    <property type="match status" value="1"/>
</dbReference>
<evidence type="ECO:0000256" key="5">
    <source>
        <dbReference type="ARBA" id="ARBA00022605"/>
    </source>
</evidence>
<evidence type="ECO:0000256" key="6">
    <source>
        <dbReference type="ARBA" id="ARBA00022822"/>
    </source>
</evidence>
<evidence type="ECO:0000313" key="12">
    <source>
        <dbReference type="Proteomes" id="UP000239322"/>
    </source>
</evidence>
<protein>
    <recommendedName>
        <fullName evidence="4 9">N-(5'-phosphoribosyl)anthranilate isomerase</fullName>
        <shortName evidence="9">PRAI</shortName>
        <ecNumber evidence="3 9">5.3.1.24</ecNumber>
    </recommendedName>
</protein>
<dbReference type="InterPro" id="IPR001240">
    <property type="entry name" value="PRAI_dom"/>
</dbReference>
<keyword evidence="12" id="KW-1185">Reference proteome</keyword>
<evidence type="ECO:0000256" key="3">
    <source>
        <dbReference type="ARBA" id="ARBA00012572"/>
    </source>
</evidence>
<evidence type="ECO:0000256" key="1">
    <source>
        <dbReference type="ARBA" id="ARBA00001164"/>
    </source>
</evidence>
<gene>
    <name evidence="9" type="primary">trpF</name>
    <name evidence="11" type="ORF">C6N75_10785</name>
</gene>
<evidence type="ECO:0000256" key="2">
    <source>
        <dbReference type="ARBA" id="ARBA00004664"/>
    </source>
</evidence>
<dbReference type="PANTHER" id="PTHR42894:SF1">
    <property type="entry name" value="N-(5'-PHOSPHORIBOSYL)ANTHRANILATE ISOMERASE"/>
    <property type="match status" value="1"/>
</dbReference>
<dbReference type="RefSeq" id="WP_105868650.1">
    <property type="nucleotide sequence ID" value="NZ_PVLV01000133.1"/>
</dbReference>
<sequence>MNSAPAPVLKVCGATAPHDIEVLAAAGADHVGLWHGVPGGRADLTGPGLAALAAAARATGALEPVLVTFLADPDALADAARRSGVTHLQLHAYQRPDMVRALRAALPDAVLIKVLHLAPDGGCVERPLIKAYARAGADLFLFDAATGDGRVGSTGVRLAGRQVTALADRCPLPFWLAGGLDPASSADYADVAAHPGFRGIDVDTAARDAAGRFTPDAVADLARAWGTARHAAPAVRTS</sequence>
<keyword evidence="8 9" id="KW-0413">Isomerase</keyword>
<dbReference type="AlphaFoldDB" id="A0A2S9PXR6"/>
<comment type="similarity">
    <text evidence="9">Belongs to the TrpF family.</text>
</comment>
<keyword evidence="6 9" id="KW-0822">Tryptophan biosynthesis</keyword>
<dbReference type="UniPathway" id="UPA00035">
    <property type="reaction ID" value="UER00042"/>
</dbReference>
<dbReference type="InterPro" id="IPR013785">
    <property type="entry name" value="Aldolase_TIM"/>
</dbReference>
<keyword evidence="5 9" id="KW-0028">Amino-acid biosynthesis</keyword>
<evidence type="ECO:0000256" key="7">
    <source>
        <dbReference type="ARBA" id="ARBA00023141"/>
    </source>
</evidence>
<dbReference type="SUPFAM" id="SSF51366">
    <property type="entry name" value="Ribulose-phoshate binding barrel"/>
    <property type="match status" value="1"/>
</dbReference>
<evidence type="ECO:0000256" key="9">
    <source>
        <dbReference type="HAMAP-Rule" id="MF_00135"/>
    </source>
</evidence>
<reference evidence="11 12" key="1">
    <citation type="submission" date="2018-03" db="EMBL/GenBank/DDBJ databases">
        <title>Novel Streptomyces sp. from soil.</title>
        <authorList>
            <person name="Tan G.Y.A."/>
            <person name="Lee Z.Y."/>
        </authorList>
    </citation>
    <scope>NUCLEOTIDE SEQUENCE [LARGE SCALE GENOMIC DNA]</scope>
    <source>
        <strain evidence="11 12">ST5x</strain>
    </source>
</reference>
<name>A0A2S9PXR6_9ACTN</name>
<dbReference type="Gene3D" id="3.20.20.70">
    <property type="entry name" value="Aldolase class I"/>
    <property type="match status" value="1"/>
</dbReference>